<dbReference type="HOGENOM" id="CLU_2225025_0_0_1"/>
<protein>
    <submittedName>
        <fullName evidence="1">Uncharacterized protein</fullName>
    </submittedName>
</protein>
<comment type="caution">
    <text evidence="1">The sequence shown here is derived from an EMBL/GenBank/DDBJ whole genome shotgun (WGS) entry which is preliminary data.</text>
</comment>
<accession>A0A066VPW0</accession>
<dbReference type="RefSeq" id="XP_013242492.1">
    <property type="nucleotide sequence ID" value="XM_013387038.1"/>
</dbReference>
<sequence>MFFRLATSTAIPFLSWPAKVVSLRIHTAHLFGGGQQYPAFVYLSFSSLCLQPFFSGICSFDASKFLILFSFFLSPSSFDAIPRFFHADERLSCSHSSPANQQPLIV</sequence>
<evidence type="ECO:0000313" key="2">
    <source>
        <dbReference type="Proteomes" id="UP000027361"/>
    </source>
</evidence>
<dbReference type="InParanoid" id="A0A066VPW0"/>
<evidence type="ECO:0000313" key="1">
    <source>
        <dbReference type="EMBL" id="KDN43777.1"/>
    </source>
</evidence>
<dbReference type="EMBL" id="JMSN01000058">
    <property type="protein sequence ID" value="KDN43777.1"/>
    <property type="molecule type" value="Genomic_DNA"/>
</dbReference>
<dbReference type="Proteomes" id="UP000027361">
    <property type="component" value="Unassembled WGS sequence"/>
</dbReference>
<organism evidence="1 2">
    <name type="scientific">Tilletiaria anomala (strain ATCC 24038 / CBS 436.72 / UBC 951)</name>
    <dbReference type="NCBI Taxonomy" id="1037660"/>
    <lineage>
        <taxon>Eukaryota</taxon>
        <taxon>Fungi</taxon>
        <taxon>Dikarya</taxon>
        <taxon>Basidiomycota</taxon>
        <taxon>Ustilaginomycotina</taxon>
        <taxon>Exobasidiomycetes</taxon>
        <taxon>Georgefischeriales</taxon>
        <taxon>Tilletiariaceae</taxon>
        <taxon>Tilletiaria</taxon>
    </lineage>
</organism>
<gene>
    <name evidence="1" type="ORF">K437DRAFT_146178</name>
</gene>
<keyword evidence="2" id="KW-1185">Reference proteome</keyword>
<name>A0A066VPW0_TILAU</name>
<dbReference type="GeneID" id="25261585"/>
<dbReference type="AlphaFoldDB" id="A0A066VPW0"/>
<proteinExistence type="predicted"/>
<reference evidence="1 2" key="1">
    <citation type="submission" date="2014-05" db="EMBL/GenBank/DDBJ databases">
        <title>Draft genome sequence of a rare smut relative, Tilletiaria anomala UBC 951.</title>
        <authorList>
            <consortium name="DOE Joint Genome Institute"/>
            <person name="Toome M."/>
            <person name="Kuo A."/>
            <person name="Henrissat B."/>
            <person name="Lipzen A."/>
            <person name="Tritt A."/>
            <person name="Yoshinaga Y."/>
            <person name="Zane M."/>
            <person name="Barry K."/>
            <person name="Grigoriev I.V."/>
            <person name="Spatafora J.W."/>
            <person name="Aimea M.C."/>
        </authorList>
    </citation>
    <scope>NUCLEOTIDE SEQUENCE [LARGE SCALE GENOMIC DNA]</scope>
    <source>
        <strain evidence="1 2">UBC 951</strain>
    </source>
</reference>